<dbReference type="Proteomes" id="UP000254866">
    <property type="component" value="Unassembled WGS sequence"/>
</dbReference>
<proteinExistence type="predicted"/>
<comment type="caution">
    <text evidence="2">The sequence shown here is derived from an EMBL/GenBank/DDBJ whole genome shotgun (WGS) entry which is preliminary data.</text>
</comment>
<feature type="compositionally biased region" description="Low complexity" evidence="1">
    <location>
        <begin position="251"/>
        <end position="263"/>
    </location>
</feature>
<feature type="region of interest" description="Disordered" evidence="1">
    <location>
        <begin position="72"/>
        <end position="106"/>
    </location>
</feature>
<evidence type="ECO:0000313" key="2">
    <source>
        <dbReference type="EMBL" id="RDL40962.1"/>
    </source>
</evidence>
<name>A0A370TZK3_9HELO</name>
<evidence type="ECO:0000313" key="3">
    <source>
        <dbReference type="Proteomes" id="UP000254866"/>
    </source>
</evidence>
<feature type="compositionally biased region" description="Pro residues" evidence="1">
    <location>
        <begin position="152"/>
        <end position="163"/>
    </location>
</feature>
<feature type="region of interest" description="Disordered" evidence="1">
    <location>
        <begin position="152"/>
        <end position="180"/>
    </location>
</feature>
<keyword evidence="3" id="KW-1185">Reference proteome</keyword>
<protein>
    <submittedName>
        <fullName evidence="2">Uncharacterized protein</fullName>
    </submittedName>
</protein>
<feature type="compositionally biased region" description="Low complexity" evidence="1">
    <location>
        <begin position="78"/>
        <end position="89"/>
    </location>
</feature>
<dbReference type="AlphaFoldDB" id="A0A370TZK3"/>
<sequence length="599" mass="64518">MSRFSSALSARRSLDCVASPSHASALRGRGFMSHTLQPASTRLAFSTGPRSSHNASALSGRGFMSHTLQPASTRLPFSTGPRSISPSSSVHTMPSPPTSIASSFSPTLDMGEAVGTGVGYIGDESPSFRSVWSSSSFGSRFASCTSAPLPSCHPPSCPSPSNPLPSWVPGSRPSASRPVGTEDIPSELYHACAKLPEFFWRVLTGTYETSSEEESSVSDKVSPEEQSGVSDEALEVFDPSWVPQVGPVGPDSDSSDSWSGLSESSDDMTLYTASPSPPWTDRSYEGSGSSDLVSMGSPCIQFSFVQACSRASSPAFESPKKTYPPAAWMNPHHKREWAPRLEEVYQRELAALKFESSRYKCEISDVLSVSPAASKPRTYSPVPNVVRPVFPRIPQVRNSRWTSRPFNPYCFLDSVTAPSPVRVPSPVPSPMTPKASVYSPTPVRPILPSIPQVRNSRWTSRPFDPYRFLDSVTAPSPVPCHVPLTAPIPISSPIPMPIPLPIPVVTQPSARTQSASRPAQQDDMSTPPAPILNPHICNDSPEPLILECDEPVLQLESTIIDDANNETPGIPGSWPDDSTDDDSNSEFTNLSNAFKRPAM</sequence>
<dbReference type="EMBL" id="NPIC01000001">
    <property type="protein sequence ID" value="RDL40962.1"/>
    <property type="molecule type" value="Genomic_DNA"/>
</dbReference>
<organism evidence="2 3">
    <name type="scientific">Venustampulla echinocandica</name>
    <dbReference type="NCBI Taxonomy" id="2656787"/>
    <lineage>
        <taxon>Eukaryota</taxon>
        <taxon>Fungi</taxon>
        <taxon>Dikarya</taxon>
        <taxon>Ascomycota</taxon>
        <taxon>Pezizomycotina</taxon>
        <taxon>Leotiomycetes</taxon>
        <taxon>Helotiales</taxon>
        <taxon>Pleuroascaceae</taxon>
        <taxon>Venustampulla</taxon>
    </lineage>
</organism>
<feature type="region of interest" description="Disordered" evidence="1">
    <location>
        <begin position="508"/>
        <end position="528"/>
    </location>
</feature>
<evidence type="ECO:0000256" key="1">
    <source>
        <dbReference type="SAM" id="MobiDB-lite"/>
    </source>
</evidence>
<feature type="region of interest" description="Disordered" evidence="1">
    <location>
        <begin position="560"/>
        <end position="599"/>
    </location>
</feature>
<feature type="region of interest" description="Disordered" evidence="1">
    <location>
        <begin position="210"/>
        <end position="286"/>
    </location>
</feature>
<reference evidence="2 3" key="1">
    <citation type="journal article" date="2018" name="IMA Fungus">
        <title>IMA Genome-F 9: Draft genome sequence of Annulohypoxylon stygium, Aspergillus mulundensis, Berkeleyomyces basicola (syn. Thielaviopsis basicola), Ceratocystis smalleyi, two Cercospora beticola strains, Coleophoma cylindrospora, Fusarium fracticaudum, Phialophora cf. hyalina, and Morchella septimelata.</title>
        <authorList>
            <person name="Wingfield B.D."/>
            <person name="Bills G.F."/>
            <person name="Dong Y."/>
            <person name="Huang W."/>
            <person name="Nel W.J."/>
            <person name="Swalarsk-Parry B.S."/>
            <person name="Vaghefi N."/>
            <person name="Wilken P.M."/>
            <person name="An Z."/>
            <person name="de Beer Z.W."/>
            <person name="De Vos L."/>
            <person name="Chen L."/>
            <person name="Duong T.A."/>
            <person name="Gao Y."/>
            <person name="Hammerbacher A."/>
            <person name="Kikkert J.R."/>
            <person name="Li Y."/>
            <person name="Li H."/>
            <person name="Li K."/>
            <person name="Li Q."/>
            <person name="Liu X."/>
            <person name="Ma X."/>
            <person name="Naidoo K."/>
            <person name="Pethybridge S.J."/>
            <person name="Sun J."/>
            <person name="Steenkamp E.T."/>
            <person name="van der Nest M.A."/>
            <person name="van Wyk S."/>
            <person name="Wingfield M.J."/>
            <person name="Xiong C."/>
            <person name="Yue Q."/>
            <person name="Zhang X."/>
        </authorList>
    </citation>
    <scope>NUCLEOTIDE SEQUENCE [LARGE SCALE GENOMIC DNA]</scope>
    <source>
        <strain evidence="2 3">BP 5553</strain>
    </source>
</reference>
<accession>A0A370TZK3</accession>
<gene>
    <name evidence="2" type="ORF">BP5553_00941</name>
</gene>
<dbReference type="GeneID" id="43593790"/>
<dbReference type="RefSeq" id="XP_031873618.1">
    <property type="nucleotide sequence ID" value="XM_032009564.1"/>
</dbReference>
<feature type="compositionally biased region" description="Polar residues" evidence="1">
    <location>
        <begin position="508"/>
        <end position="524"/>
    </location>
</feature>